<dbReference type="Proteomes" id="UP000009168">
    <property type="component" value="Unassembled WGS sequence"/>
</dbReference>
<dbReference type="InterPro" id="IPR016024">
    <property type="entry name" value="ARM-type_fold"/>
</dbReference>
<evidence type="ECO:0000256" key="3">
    <source>
        <dbReference type="PROSITE-ProRule" id="PRU00103"/>
    </source>
</evidence>
<dbReference type="OrthoDB" id="310568at2759"/>
<feature type="compositionally biased region" description="Basic and acidic residues" evidence="4">
    <location>
        <begin position="243"/>
        <end position="259"/>
    </location>
</feature>
<organism evidence="5 6">
    <name type="scientific">Tetrahymena thermophila (strain SB210)</name>
    <dbReference type="NCBI Taxonomy" id="312017"/>
    <lineage>
        <taxon>Eukaryota</taxon>
        <taxon>Sar</taxon>
        <taxon>Alveolata</taxon>
        <taxon>Ciliophora</taxon>
        <taxon>Intramacronucleata</taxon>
        <taxon>Oligohymenophorea</taxon>
        <taxon>Hymenostomatida</taxon>
        <taxon>Tetrahymenina</taxon>
        <taxon>Tetrahymenidae</taxon>
        <taxon>Tetrahymena</taxon>
    </lineage>
</organism>
<dbReference type="PROSITE" id="PS50077">
    <property type="entry name" value="HEAT_REPEAT"/>
    <property type="match status" value="1"/>
</dbReference>
<dbReference type="RefSeq" id="XP_001028114.1">
    <property type="nucleotide sequence ID" value="XM_001028114.2"/>
</dbReference>
<feature type="region of interest" description="Disordered" evidence="4">
    <location>
        <begin position="1"/>
        <end position="91"/>
    </location>
</feature>
<feature type="compositionally biased region" description="Basic and acidic residues" evidence="4">
    <location>
        <begin position="47"/>
        <end position="87"/>
    </location>
</feature>
<feature type="compositionally biased region" description="Low complexity" evidence="4">
    <location>
        <begin position="132"/>
        <end position="155"/>
    </location>
</feature>
<evidence type="ECO:0000313" key="6">
    <source>
        <dbReference type="Proteomes" id="UP000009168"/>
    </source>
</evidence>
<reference evidence="6" key="1">
    <citation type="journal article" date="2006" name="PLoS Biol.">
        <title>Macronuclear genome sequence of the ciliate Tetrahymena thermophila, a model eukaryote.</title>
        <authorList>
            <person name="Eisen J.A."/>
            <person name="Coyne R.S."/>
            <person name="Wu M."/>
            <person name="Wu D."/>
            <person name="Thiagarajan M."/>
            <person name="Wortman J.R."/>
            <person name="Badger J.H."/>
            <person name="Ren Q."/>
            <person name="Amedeo P."/>
            <person name="Jones K.M."/>
            <person name="Tallon L.J."/>
            <person name="Delcher A.L."/>
            <person name="Salzberg S.L."/>
            <person name="Silva J.C."/>
            <person name="Haas B.J."/>
            <person name="Majoros W.H."/>
            <person name="Farzad M."/>
            <person name="Carlton J.M."/>
            <person name="Smith R.K. Jr."/>
            <person name="Garg J."/>
            <person name="Pearlman R.E."/>
            <person name="Karrer K.M."/>
            <person name="Sun L."/>
            <person name="Manning G."/>
            <person name="Elde N.C."/>
            <person name="Turkewitz A.P."/>
            <person name="Asai D.J."/>
            <person name="Wilkes D.E."/>
            <person name="Wang Y."/>
            <person name="Cai H."/>
            <person name="Collins K."/>
            <person name="Stewart B.A."/>
            <person name="Lee S.R."/>
            <person name="Wilamowska K."/>
            <person name="Weinberg Z."/>
            <person name="Ruzzo W.L."/>
            <person name="Wloga D."/>
            <person name="Gaertig J."/>
            <person name="Frankel J."/>
            <person name="Tsao C.-C."/>
            <person name="Gorovsky M.A."/>
            <person name="Keeling P.J."/>
            <person name="Waller R.F."/>
            <person name="Patron N.J."/>
            <person name="Cherry J.M."/>
            <person name="Stover N.A."/>
            <person name="Krieger C.J."/>
            <person name="del Toro C."/>
            <person name="Ryder H.F."/>
            <person name="Williamson S.C."/>
            <person name="Barbeau R.A."/>
            <person name="Hamilton E.P."/>
            <person name="Orias E."/>
        </authorList>
    </citation>
    <scope>NUCLEOTIDE SEQUENCE [LARGE SCALE GENOMIC DNA]</scope>
    <source>
        <strain evidence="6">SB210</strain>
    </source>
</reference>
<dbReference type="GO" id="GO:0016491">
    <property type="term" value="F:oxidoreductase activity"/>
    <property type="evidence" value="ECO:0007669"/>
    <property type="project" value="TreeGrafter"/>
</dbReference>
<dbReference type="PANTHER" id="PTHR12697:SF5">
    <property type="entry name" value="DEOXYHYPUSINE HYDROXYLASE"/>
    <property type="match status" value="1"/>
</dbReference>
<dbReference type="Pfam" id="PF02985">
    <property type="entry name" value="HEAT"/>
    <property type="match status" value="1"/>
</dbReference>
<dbReference type="SUPFAM" id="SSF48371">
    <property type="entry name" value="ARM repeat"/>
    <property type="match status" value="1"/>
</dbReference>
<dbReference type="STRING" id="312017.I7MN41"/>
<accession>I7MN41</accession>
<feature type="region of interest" description="Disordered" evidence="4">
    <location>
        <begin position="118"/>
        <end position="260"/>
    </location>
</feature>
<keyword evidence="6" id="KW-1185">Reference proteome</keyword>
<name>I7MN41_TETTS</name>
<dbReference type="eggNOG" id="ENOG502S6PZ">
    <property type="taxonomic scope" value="Eukaryota"/>
</dbReference>
<dbReference type="InterPro" id="IPR011989">
    <property type="entry name" value="ARM-like"/>
</dbReference>
<dbReference type="HOGENOM" id="CLU_272796_0_0_1"/>
<dbReference type="InterPro" id="IPR000357">
    <property type="entry name" value="HEAT"/>
</dbReference>
<dbReference type="PANTHER" id="PTHR12697">
    <property type="entry name" value="PBS LYASE HEAT-LIKE PROTEIN"/>
    <property type="match status" value="1"/>
</dbReference>
<gene>
    <name evidence="5" type="ORF">TTHERM_00527090</name>
</gene>
<evidence type="ECO:0000256" key="4">
    <source>
        <dbReference type="SAM" id="MobiDB-lite"/>
    </source>
</evidence>
<feature type="repeat" description="HEAT" evidence="3">
    <location>
        <begin position="941"/>
        <end position="979"/>
    </location>
</feature>
<dbReference type="OMA" id="IRCECAN"/>
<keyword evidence="5" id="KW-0456">Lyase</keyword>
<comment type="function">
    <text evidence="2">Catalyzes the hydroxylation of the N(6)-(4-aminobutyl)-L-lysine intermediate produced by deoxyhypusine synthase/DHPS on a critical lysine of the eukaryotic translation initiation factor 5A/eIF-5A. This is the second step of the post-translational modification of that lysine into an unusual amino acid residue named hypusine. Hypusination is unique to mature eIF-5A factor and is essential for its function.</text>
</comment>
<dbReference type="Gene3D" id="1.25.10.10">
    <property type="entry name" value="Leucine-rich Repeat Variant"/>
    <property type="match status" value="2"/>
</dbReference>
<sequence>MSQQQQAQFNSQYGGPHLGNGNNAEEQPQNEYEEHYQHEGEEYEEANQIHEYEDIQQHHLHDQYQHEEQQEQLGDQHDDHDQNHEIQYEQQNNVQNIHELQQKEYLQQMQQQQQQLQQQQQQQQQNGFNRYSQSSSQGIQNNSSSSAQNIQSSAQPQRQFAHIPPNTQVFQPPSMFPQQQQQQQQQQQPQMQQNRLSGSIEENKSFQQQQQSFTRDQKINSPNKSSKEVMQRVFDEEYSSQNRYRDQRSNHSDSQKEDPLNVMAYNLSKVKINESANESRLGANQKQNIDKANNSYQQSRNEDGSNLEYNQNQQFNNLEEGEKNNQGDSQININNNIMPESIDLSLFDQCYKEFLQQIAGDQGFVDASYEQKIDILINFFLDQQLEYRLGSLIFLFELIYNFRESLTEQAITQILTKIYLNIRHYYETKDFYMVYCALEIIALIGPHSISFNNIKLLASILIDEALPILQDKAFLALVNFDYPGYFALLDIANKEINDIHIYIMNKFAQTEEIQLSVIIPSLQNDINSGDQKKRISSLCALNRMHSMIWKANSLPLLVNLLNEGTIDRQLIVSTIRACGELGEHTLLKILKQTPNQKIKMAISTVLSWRVNKSEKNKLGIRIVPYNIAQHYNINPGTMCIYYGNQTPLAFVEEDYDIEQDYIEINSRDFMAALQRLLAVKYDKFQATQEGYQQQRHNYSAFLNDFTLVKLIDPSVNNEEANPQISQNIIKALCGMLNDENAQVRETAVSTLGLIGLPEAQQAIEPLYESLKDPESQVRAMAAWCLGRLGEVNPPKVAKRLIQLLKDNYWKVRTAACVSIGSLGSQIADIAFPALTKILRDGSINKVTVCETLVRLGVYGEQILIDLLKNVPQSNFKLKTAIIQAFELANVQKPTIDFIIEELFKNASDKMIEVRKACLQTLEILRNRAQDSNITYLKSRNILPLFYFFLQDSSPEIRQLALQSISSFGPQAELMFIEGLTKDKNPIIRQECAKGLGALGVQNFRALLFGLKDVNEGVRKSTALAIKSNFVAEQIIEEFSDKQNQLPALLCNIKDIFALQFYMDEDCKVILEQILQAFGETVYNINNSGNINIINANNNLSQSYGVVDPNQGVNKSKQQQSNYSFNYSFDKQNNQLPVTNQYQKDAKLGAQQLKPNYNNIQQQQKSQSLQYNNIKQFKPNNFMN</sequence>
<evidence type="ECO:0000256" key="2">
    <source>
        <dbReference type="ARBA" id="ARBA00045876"/>
    </source>
</evidence>
<dbReference type="SMART" id="SM00567">
    <property type="entry name" value="EZ_HEAT"/>
    <property type="match status" value="3"/>
</dbReference>
<dbReference type="AlphaFoldDB" id="I7MN41"/>
<dbReference type="InterPro" id="IPR021133">
    <property type="entry name" value="HEAT_type_2"/>
</dbReference>
<dbReference type="GeneID" id="7827567"/>
<dbReference type="InterPro" id="IPR004155">
    <property type="entry name" value="PBS_lyase_HEAT"/>
</dbReference>
<proteinExistence type="predicted"/>
<dbReference type="EMBL" id="GG662209">
    <property type="protein sequence ID" value="EAS07872.1"/>
    <property type="molecule type" value="Genomic_DNA"/>
</dbReference>
<feature type="compositionally biased region" description="Low complexity" evidence="4">
    <location>
        <begin position="168"/>
        <end position="193"/>
    </location>
</feature>
<protein>
    <submittedName>
        <fullName evidence="5">PBS lyase HEAT domain protein</fullName>
    </submittedName>
</protein>
<dbReference type="InParanoid" id="I7MN41"/>
<evidence type="ECO:0000313" key="5">
    <source>
        <dbReference type="EMBL" id="EAS07872.1"/>
    </source>
</evidence>
<keyword evidence="1" id="KW-0677">Repeat</keyword>
<dbReference type="Pfam" id="PF13646">
    <property type="entry name" value="HEAT_2"/>
    <property type="match status" value="2"/>
</dbReference>
<dbReference type="GO" id="GO:0016829">
    <property type="term" value="F:lyase activity"/>
    <property type="evidence" value="ECO:0007669"/>
    <property type="project" value="UniProtKB-KW"/>
</dbReference>
<evidence type="ECO:0000256" key="1">
    <source>
        <dbReference type="ARBA" id="ARBA00022737"/>
    </source>
</evidence>
<dbReference type="KEGG" id="tet:TTHERM_00527090"/>
<feature type="compositionally biased region" description="Basic and acidic residues" evidence="4">
    <location>
        <begin position="225"/>
        <end position="235"/>
    </location>
</feature>